<sequence>MNPVAKKRQLTAWVSGLLVGIAVGWIMFQDAVGVVFGISIGTAFAIAFGAFDKEKKEKEEGGRDDEPR</sequence>
<keyword evidence="1" id="KW-1133">Transmembrane helix</keyword>
<evidence type="ECO:0000313" key="3">
    <source>
        <dbReference type="Proteomes" id="UP000198797"/>
    </source>
</evidence>
<evidence type="ECO:0000313" key="2">
    <source>
        <dbReference type="EMBL" id="SCF34720.1"/>
    </source>
</evidence>
<organism evidence="2 3">
    <name type="scientific">Micromonospora matsumotoense</name>
    <dbReference type="NCBI Taxonomy" id="121616"/>
    <lineage>
        <taxon>Bacteria</taxon>
        <taxon>Bacillati</taxon>
        <taxon>Actinomycetota</taxon>
        <taxon>Actinomycetes</taxon>
        <taxon>Micromonosporales</taxon>
        <taxon>Micromonosporaceae</taxon>
        <taxon>Micromonospora</taxon>
    </lineage>
</organism>
<gene>
    <name evidence="2" type="ORF">GA0070216_110162</name>
</gene>
<keyword evidence="1" id="KW-0472">Membrane</keyword>
<feature type="transmembrane region" description="Helical" evidence="1">
    <location>
        <begin position="34"/>
        <end position="51"/>
    </location>
</feature>
<feature type="transmembrane region" description="Helical" evidence="1">
    <location>
        <begin position="12"/>
        <end position="28"/>
    </location>
</feature>
<dbReference type="OrthoDB" id="9975987at2"/>
<dbReference type="RefSeq" id="WP_091248410.1">
    <property type="nucleotide sequence ID" value="NZ_FMCU01000010.1"/>
</dbReference>
<evidence type="ECO:0000256" key="1">
    <source>
        <dbReference type="SAM" id="Phobius"/>
    </source>
</evidence>
<dbReference type="STRING" id="121616.GA0070216_110162"/>
<keyword evidence="1" id="KW-0812">Transmembrane</keyword>
<keyword evidence="3" id="KW-1185">Reference proteome</keyword>
<accession>A0A1C4ZNU0</accession>
<dbReference type="Proteomes" id="UP000198797">
    <property type="component" value="Unassembled WGS sequence"/>
</dbReference>
<protein>
    <submittedName>
        <fullName evidence="2">Uncharacterized protein</fullName>
    </submittedName>
</protein>
<reference evidence="3" key="1">
    <citation type="submission" date="2016-06" db="EMBL/GenBank/DDBJ databases">
        <authorList>
            <person name="Varghese N."/>
            <person name="Submissions Spin"/>
        </authorList>
    </citation>
    <scope>NUCLEOTIDE SEQUENCE [LARGE SCALE GENOMIC DNA]</scope>
    <source>
        <strain evidence="3">DSM 44100</strain>
    </source>
</reference>
<dbReference type="AlphaFoldDB" id="A0A1C4ZNU0"/>
<name>A0A1C4ZNU0_9ACTN</name>
<proteinExistence type="predicted"/>
<dbReference type="EMBL" id="FMCU01000010">
    <property type="protein sequence ID" value="SCF34720.1"/>
    <property type="molecule type" value="Genomic_DNA"/>
</dbReference>